<dbReference type="AlphaFoldDB" id="A0AA39CXN8"/>
<dbReference type="PANTHER" id="PTHR21089:SF1">
    <property type="entry name" value="BIFUNCTIONAL 3-DEHYDROQUINATE DEHYDRATASE_SHIKIMATE DEHYDROGENASE, CHLOROPLASTIC"/>
    <property type="match status" value="1"/>
</dbReference>
<comment type="caution">
    <text evidence="2">The sequence shown here is derived from an EMBL/GenBank/DDBJ whole genome shotgun (WGS) entry which is preliminary data.</text>
</comment>
<dbReference type="Gene3D" id="3.40.50.720">
    <property type="entry name" value="NAD(P)-binding Rossmann-like Domain"/>
    <property type="match status" value="1"/>
</dbReference>
<feature type="domain" description="Shikimate dehydrogenase substrate binding N-terminal" evidence="1">
    <location>
        <begin position="33"/>
        <end position="113"/>
    </location>
</feature>
<dbReference type="GO" id="GO:0019632">
    <property type="term" value="P:shikimate metabolic process"/>
    <property type="evidence" value="ECO:0007669"/>
    <property type="project" value="TreeGrafter"/>
</dbReference>
<gene>
    <name evidence="2" type="ORF">H2204_005279</name>
</gene>
<proteinExistence type="predicted"/>
<dbReference type="SUPFAM" id="SSF53223">
    <property type="entry name" value="Aminoacid dehydrogenase-like, N-terminal domain"/>
    <property type="match status" value="1"/>
</dbReference>
<reference evidence="2" key="1">
    <citation type="submission" date="2022-10" db="EMBL/GenBank/DDBJ databases">
        <title>Culturing micro-colonial fungi from biological soil crusts in the Mojave desert and describing Neophaeococcomyces mojavensis, and introducing the new genera and species Taxawa tesnikishii.</title>
        <authorList>
            <person name="Kurbessoian T."/>
            <person name="Stajich J.E."/>
        </authorList>
    </citation>
    <scope>NUCLEOTIDE SEQUENCE</scope>
    <source>
        <strain evidence="2">TK_35</strain>
    </source>
</reference>
<dbReference type="SUPFAM" id="SSF51735">
    <property type="entry name" value="NAD(P)-binding Rossmann-fold domains"/>
    <property type="match status" value="1"/>
</dbReference>
<dbReference type="GO" id="GO:0009423">
    <property type="term" value="P:chorismate biosynthetic process"/>
    <property type="evidence" value="ECO:0007669"/>
    <property type="project" value="TreeGrafter"/>
</dbReference>
<evidence type="ECO:0000313" key="3">
    <source>
        <dbReference type="Proteomes" id="UP001172681"/>
    </source>
</evidence>
<dbReference type="InterPro" id="IPR013708">
    <property type="entry name" value="Shikimate_DH-bd_N"/>
</dbReference>
<dbReference type="InterPro" id="IPR036291">
    <property type="entry name" value="NAD(P)-bd_dom_sf"/>
</dbReference>
<evidence type="ECO:0000259" key="1">
    <source>
        <dbReference type="Pfam" id="PF08501"/>
    </source>
</evidence>
<dbReference type="PANTHER" id="PTHR21089">
    <property type="entry name" value="SHIKIMATE DEHYDROGENASE"/>
    <property type="match status" value="1"/>
</dbReference>
<dbReference type="GO" id="GO:0004764">
    <property type="term" value="F:shikimate 3-dehydrogenase (NADP+) activity"/>
    <property type="evidence" value="ECO:0007669"/>
    <property type="project" value="InterPro"/>
</dbReference>
<dbReference type="Proteomes" id="UP001172681">
    <property type="component" value="Unassembled WGS sequence"/>
</dbReference>
<name>A0AA39CXN8_9EURO</name>
<dbReference type="CDD" id="cd01065">
    <property type="entry name" value="NAD_bind_Shikimate_DH"/>
    <property type="match status" value="1"/>
</dbReference>
<dbReference type="EMBL" id="JAPDRN010000029">
    <property type="protein sequence ID" value="KAJ9636446.1"/>
    <property type="molecule type" value="Genomic_DNA"/>
</dbReference>
<dbReference type="InterPro" id="IPR046346">
    <property type="entry name" value="Aminoacid_DH-like_N_sf"/>
</dbReference>
<evidence type="ECO:0000313" key="2">
    <source>
        <dbReference type="EMBL" id="KAJ9636446.1"/>
    </source>
</evidence>
<sequence>MATVNSREFKFLNHHPRSVIEPTRLPSTPYAFLLGERISHSLSPHVHHVFWNHMQLRWQFYLLDTPDVDACFKELQSPNCVGCSITMPHKVTGLRFVDNLTEEARIIGAINTIYLRDNPSSNSRTYIGANTDCIGIRDSFLRAFPGVEEICRGQPALVIGAGGTSRAAIYALWKFFDVSTIYLINRSFSEIEEVVKSMSEGGCTTELLPLTTLDQASSLDVPRLIVGTTPDLPAESAEEKHAQKLISITLHKLTRVGDRDGYLLDMCYYPSPHTNLMKAAEMSGWQTVSGVEAVKYQAVAQNRLWSSKPVSELAIKEVSNVIEATLHQCNYLNNCSRERKSLD</sequence>
<dbReference type="Gene3D" id="3.40.50.10860">
    <property type="entry name" value="Leucine Dehydrogenase, chain A, domain 1"/>
    <property type="match status" value="1"/>
</dbReference>
<protein>
    <recommendedName>
        <fullName evidence="1">Shikimate dehydrogenase substrate binding N-terminal domain-containing protein</fullName>
    </recommendedName>
</protein>
<organism evidence="2 3">
    <name type="scientific">Knufia peltigerae</name>
    <dbReference type="NCBI Taxonomy" id="1002370"/>
    <lineage>
        <taxon>Eukaryota</taxon>
        <taxon>Fungi</taxon>
        <taxon>Dikarya</taxon>
        <taxon>Ascomycota</taxon>
        <taxon>Pezizomycotina</taxon>
        <taxon>Eurotiomycetes</taxon>
        <taxon>Chaetothyriomycetidae</taxon>
        <taxon>Chaetothyriales</taxon>
        <taxon>Trichomeriaceae</taxon>
        <taxon>Knufia</taxon>
    </lineage>
</organism>
<dbReference type="Pfam" id="PF08501">
    <property type="entry name" value="Shikimate_dh_N"/>
    <property type="match status" value="1"/>
</dbReference>
<dbReference type="InterPro" id="IPR022893">
    <property type="entry name" value="Shikimate_DH_fam"/>
</dbReference>
<accession>A0AA39CXN8</accession>
<keyword evidence="3" id="KW-1185">Reference proteome</keyword>